<reference evidence="2" key="1">
    <citation type="submission" date="2024-04" db="EMBL/GenBank/DDBJ databases">
        <title>Salinicola lusitanus LLJ914,a marine bacterium isolated from the Okinawa Trough.</title>
        <authorList>
            <person name="Li J."/>
        </authorList>
    </citation>
    <scope>NUCLEOTIDE SEQUENCE [LARGE SCALE GENOMIC DNA]</scope>
</reference>
<gene>
    <name evidence="1" type="ORF">WMY93_030887</name>
</gene>
<protein>
    <submittedName>
        <fullName evidence="1">Uncharacterized protein</fullName>
    </submittedName>
</protein>
<dbReference type="AlphaFoldDB" id="A0AAW0MF29"/>
<evidence type="ECO:0000313" key="2">
    <source>
        <dbReference type="Proteomes" id="UP001460270"/>
    </source>
</evidence>
<evidence type="ECO:0000313" key="1">
    <source>
        <dbReference type="EMBL" id="KAK7878813.1"/>
    </source>
</evidence>
<accession>A0AAW0MF29</accession>
<sequence>MEHSSPHKPPDSECETLYSEYTTPALLFDSWQTLHHTAEVIRLESHSQWHRSAKLWQEDGLHRGKVLLRNLEPAFCFVIVKSAAKDAIKRALACLRGVGDFAVTEHATYLARAFCGASLASVDSPASLRAVCLPTSTPPSMINESSSAAEVGVR</sequence>
<dbReference type="Proteomes" id="UP001460270">
    <property type="component" value="Unassembled WGS sequence"/>
</dbReference>
<dbReference type="EMBL" id="JBBPFD010000468">
    <property type="protein sequence ID" value="KAK7878813.1"/>
    <property type="molecule type" value="Genomic_DNA"/>
</dbReference>
<proteinExistence type="predicted"/>
<name>A0AAW0MF29_9GOBI</name>
<comment type="caution">
    <text evidence="1">The sequence shown here is derived from an EMBL/GenBank/DDBJ whole genome shotgun (WGS) entry which is preliminary data.</text>
</comment>
<organism evidence="1 2">
    <name type="scientific">Mugilogobius chulae</name>
    <name type="common">yellowstripe goby</name>
    <dbReference type="NCBI Taxonomy" id="88201"/>
    <lineage>
        <taxon>Eukaryota</taxon>
        <taxon>Metazoa</taxon>
        <taxon>Chordata</taxon>
        <taxon>Craniata</taxon>
        <taxon>Vertebrata</taxon>
        <taxon>Euteleostomi</taxon>
        <taxon>Actinopterygii</taxon>
        <taxon>Neopterygii</taxon>
        <taxon>Teleostei</taxon>
        <taxon>Neoteleostei</taxon>
        <taxon>Acanthomorphata</taxon>
        <taxon>Gobiaria</taxon>
        <taxon>Gobiiformes</taxon>
        <taxon>Gobioidei</taxon>
        <taxon>Gobiidae</taxon>
        <taxon>Gobionellinae</taxon>
        <taxon>Mugilogobius</taxon>
    </lineage>
</organism>
<keyword evidence="2" id="KW-1185">Reference proteome</keyword>